<comment type="caution">
    <text evidence="2">The sequence shown here is derived from an EMBL/GenBank/DDBJ whole genome shotgun (WGS) entry which is preliminary data.</text>
</comment>
<keyword evidence="3" id="KW-1185">Reference proteome</keyword>
<evidence type="ECO:0000256" key="1">
    <source>
        <dbReference type="SAM" id="MobiDB-lite"/>
    </source>
</evidence>
<dbReference type="AlphaFoldDB" id="A0A9P6IM61"/>
<feature type="non-terminal residue" evidence="2">
    <location>
        <position position="147"/>
    </location>
</feature>
<feature type="compositionally biased region" description="Low complexity" evidence="1">
    <location>
        <begin position="32"/>
        <end position="47"/>
    </location>
</feature>
<feature type="compositionally biased region" description="Low complexity" evidence="1">
    <location>
        <begin position="57"/>
        <end position="74"/>
    </location>
</feature>
<reference evidence="2" key="1">
    <citation type="journal article" date="2020" name="Fungal Divers.">
        <title>Resolving the Mortierellaceae phylogeny through synthesis of multi-gene phylogenetics and phylogenomics.</title>
        <authorList>
            <person name="Vandepol N."/>
            <person name="Liber J."/>
            <person name="Desiro A."/>
            <person name="Na H."/>
            <person name="Kennedy M."/>
            <person name="Barry K."/>
            <person name="Grigoriev I.V."/>
            <person name="Miller A.N."/>
            <person name="O'Donnell K."/>
            <person name="Stajich J.E."/>
            <person name="Bonito G."/>
        </authorList>
    </citation>
    <scope>NUCLEOTIDE SEQUENCE</scope>
    <source>
        <strain evidence="2">CK1249</strain>
    </source>
</reference>
<dbReference type="OrthoDB" id="8964853at2759"/>
<evidence type="ECO:0000313" key="3">
    <source>
        <dbReference type="Proteomes" id="UP000738359"/>
    </source>
</evidence>
<gene>
    <name evidence="2" type="ORF">BGZ70_006574</name>
</gene>
<sequence>MSSSRRGSLIESEYSSGTDSHRRPSTSVPMDGSGYYNNSSSSNGSSGPASAAEGRHPYPNTSPSSTTSTSTSSEPHYHSHAPNSPMQLRQVENALGRRESLPSIHSSAGPLGQLLAQEPQRRHSIAHSDPLGNGSPNGSLGPLKRKT</sequence>
<feature type="region of interest" description="Disordered" evidence="1">
    <location>
        <begin position="1"/>
        <end position="147"/>
    </location>
</feature>
<evidence type="ECO:0000313" key="2">
    <source>
        <dbReference type="EMBL" id="KAF9938191.1"/>
    </source>
</evidence>
<name>A0A9P6IM61_MORAP</name>
<proteinExistence type="predicted"/>
<dbReference type="Proteomes" id="UP000738359">
    <property type="component" value="Unassembled WGS sequence"/>
</dbReference>
<dbReference type="EMBL" id="JAAAHY010003731">
    <property type="protein sequence ID" value="KAF9938191.1"/>
    <property type="molecule type" value="Genomic_DNA"/>
</dbReference>
<protein>
    <submittedName>
        <fullName evidence="2">Uncharacterized protein</fullName>
    </submittedName>
</protein>
<accession>A0A9P6IM61</accession>
<organism evidence="2 3">
    <name type="scientific">Mortierella alpina</name>
    <name type="common">Oleaginous fungus</name>
    <name type="synonym">Mortierella renispora</name>
    <dbReference type="NCBI Taxonomy" id="64518"/>
    <lineage>
        <taxon>Eukaryota</taxon>
        <taxon>Fungi</taxon>
        <taxon>Fungi incertae sedis</taxon>
        <taxon>Mucoromycota</taxon>
        <taxon>Mortierellomycotina</taxon>
        <taxon>Mortierellomycetes</taxon>
        <taxon>Mortierellales</taxon>
        <taxon>Mortierellaceae</taxon>
        <taxon>Mortierella</taxon>
    </lineage>
</organism>